<evidence type="ECO:0000313" key="2">
    <source>
        <dbReference type="EMBL" id="CAB5036161.1"/>
    </source>
</evidence>
<organism evidence="2">
    <name type="scientific">freshwater metagenome</name>
    <dbReference type="NCBI Taxonomy" id="449393"/>
    <lineage>
        <taxon>unclassified sequences</taxon>
        <taxon>metagenomes</taxon>
        <taxon>ecological metagenomes</taxon>
    </lineage>
</organism>
<gene>
    <name evidence="2" type="ORF">UFOPK4209_00399</name>
</gene>
<protein>
    <submittedName>
        <fullName evidence="2">Unannotated protein</fullName>
    </submittedName>
</protein>
<evidence type="ECO:0000256" key="1">
    <source>
        <dbReference type="SAM" id="MobiDB-lite"/>
    </source>
</evidence>
<reference evidence="2" key="1">
    <citation type="submission" date="2020-05" db="EMBL/GenBank/DDBJ databases">
        <authorList>
            <person name="Chiriac C."/>
            <person name="Salcher M."/>
            <person name="Ghai R."/>
            <person name="Kavagutti S V."/>
        </authorList>
    </citation>
    <scope>NUCLEOTIDE SEQUENCE</scope>
</reference>
<accession>A0A6J7S564</accession>
<proteinExistence type="predicted"/>
<dbReference type="EMBL" id="CAFBPY010000043">
    <property type="protein sequence ID" value="CAB5036161.1"/>
    <property type="molecule type" value="Genomic_DNA"/>
</dbReference>
<name>A0A6J7S564_9ZZZZ</name>
<dbReference type="AlphaFoldDB" id="A0A6J7S564"/>
<feature type="region of interest" description="Disordered" evidence="1">
    <location>
        <begin position="1"/>
        <end position="24"/>
    </location>
</feature>
<feature type="compositionally biased region" description="Low complexity" evidence="1">
    <location>
        <begin position="1"/>
        <end position="17"/>
    </location>
</feature>
<sequence>MTALSALPPAPRTPTTANCDAPVKANRDKTQACSTERSASTAAAPKAIPYTPTVRATLRESRSMARDTHVSCPIGG</sequence>